<dbReference type="GO" id="GO:0003677">
    <property type="term" value="F:DNA binding"/>
    <property type="evidence" value="ECO:0007669"/>
    <property type="project" value="InterPro"/>
</dbReference>
<dbReference type="SUPFAM" id="SSF56349">
    <property type="entry name" value="DNA breaking-rejoining enzymes"/>
    <property type="match status" value="1"/>
</dbReference>
<protein>
    <submittedName>
        <fullName evidence="4">Site-specific tyrosine recombinase XerD</fullName>
    </submittedName>
</protein>
<dbReference type="GO" id="GO:0006310">
    <property type="term" value="P:DNA recombination"/>
    <property type="evidence" value="ECO:0007669"/>
    <property type="project" value="UniProtKB-KW"/>
</dbReference>
<dbReference type="AlphaFoldDB" id="A0A4R8R064"/>
<keyword evidence="5" id="KW-1185">Reference proteome</keyword>
<feature type="compositionally biased region" description="Pro residues" evidence="2">
    <location>
        <begin position="791"/>
        <end position="800"/>
    </location>
</feature>
<dbReference type="EMBL" id="PECC01000028">
    <property type="protein sequence ID" value="TDZ49204.1"/>
    <property type="molecule type" value="Genomic_DNA"/>
</dbReference>
<gene>
    <name evidence="4" type="ORF">CCUG63697_03740</name>
</gene>
<comment type="caution">
    <text evidence="4">The sequence shown here is derived from an EMBL/GenBank/DDBJ whole genome shotgun (WGS) entry which is preliminary data.</text>
</comment>
<accession>A0A4R8R064</accession>
<sequence>MRSALRDKQIRVSGPYYRRHPELVDQIFVGPHDTASRDEVLALVQKLPDWPTSQLERSRLLEGASWTVDWLLTFPGAGWRDRWVAGSGDTDSLSWLEERRQRDRRCSKTVRVIAVEGMRTLIVSRVILPGYAFFSNWKTKGYKQIVDQQDPQLLARMNTFANKNESSERELADAWRVLGRIMLHTGKDLPALGAEDIFELRAHCQKYDEIAPVLGLVWKLLASVEILPEGSTLRTALRVGRRTAAELVDRYGISPGPVRDLLVRYLDERKTSVDYTTLKSNARMLVGNFWADLECHHPELSGANSLALPKEIVSAWKERLSVVTASDGSTRPRSDFLDVLLTVRAFYLDLRDWALDEPSLVGWVVGSPITSADVAGTAKRKLANQARIHQRIRERVPLVPRMLVHLEQERRTAEQLLHLARQTPIDAQFTFDNRTYLRIGSNLRVSAGLPPELAYNVIYIDTDARASIGRIEENAFWLWAVVETLRHTGLRIEELLELTHLALVSHRLSTTGELVPLLQIVPSKTNEERLLLVTPDLARVLAEIISRLRNRHSGIVPLVARYDNYEATTGPRLPHLFQRDYGTGPTVMTAMTIRGSLRELALRMGLTDAAGNSIYLTPHDFRRVFTTTAVQDGLPLHIASRILGHKHLNSTQPYTAVFQDDLVRTYRAFVDRRRLVRPTEEYRDPTSEEWDEFEEHFTLRRVELGSCARPYGSSCEHEHACIRCPVLRVDPTQLDRIEAIAASLKERIAEADEHGWAGEVEQLKISLQAARDKILATAPPRDSSVLLDTPTMPPPNRRSV</sequence>
<evidence type="ECO:0000256" key="2">
    <source>
        <dbReference type="SAM" id="MobiDB-lite"/>
    </source>
</evidence>
<dbReference type="PROSITE" id="PS51898">
    <property type="entry name" value="TYR_RECOMBINASE"/>
    <property type="match status" value="1"/>
</dbReference>
<dbReference type="Gene3D" id="1.10.443.10">
    <property type="entry name" value="Intergrase catalytic core"/>
    <property type="match status" value="1"/>
</dbReference>
<dbReference type="InterPro" id="IPR011010">
    <property type="entry name" value="DNA_brk_join_enz"/>
</dbReference>
<keyword evidence="1" id="KW-0233">DNA recombination</keyword>
<evidence type="ECO:0000313" key="5">
    <source>
        <dbReference type="Proteomes" id="UP000295165"/>
    </source>
</evidence>
<organism evidence="4 5">
    <name type="scientific">Mycobacteroides franklinii</name>
    <dbReference type="NCBI Taxonomy" id="948102"/>
    <lineage>
        <taxon>Bacteria</taxon>
        <taxon>Bacillati</taxon>
        <taxon>Actinomycetota</taxon>
        <taxon>Actinomycetes</taxon>
        <taxon>Mycobacteriales</taxon>
        <taxon>Mycobacteriaceae</taxon>
        <taxon>Mycobacteroides</taxon>
    </lineage>
</organism>
<evidence type="ECO:0000313" key="4">
    <source>
        <dbReference type="EMBL" id="TDZ49204.1"/>
    </source>
</evidence>
<name>A0A4R8R064_9MYCO</name>
<dbReference type="InterPro" id="IPR013762">
    <property type="entry name" value="Integrase-like_cat_sf"/>
</dbReference>
<proteinExistence type="predicted"/>
<dbReference type="InterPro" id="IPR002104">
    <property type="entry name" value="Integrase_catalytic"/>
</dbReference>
<dbReference type="GO" id="GO:0015074">
    <property type="term" value="P:DNA integration"/>
    <property type="evidence" value="ECO:0007669"/>
    <property type="project" value="InterPro"/>
</dbReference>
<feature type="domain" description="Tyr recombinase" evidence="3">
    <location>
        <begin position="453"/>
        <end position="667"/>
    </location>
</feature>
<reference evidence="4 5" key="1">
    <citation type="journal article" date="2019" name="Sci. Rep.">
        <title>Extended insight into the Mycobacterium chelonae-abscessus complex through whole genome sequencing of Mycobacterium salmoniphilum outbreak and Mycobacterium salmoniphilum-like strains.</title>
        <authorList>
            <person name="Behra P.R.K."/>
            <person name="Das S."/>
            <person name="Pettersson B.M.F."/>
            <person name="Shirreff L."/>
            <person name="DuCote T."/>
            <person name="Jacobsson K.G."/>
            <person name="Ennis D.G."/>
            <person name="Kirsebom L.A."/>
        </authorList>
    </citation>
    <scope>NUCLEOTIDE SEQUENCE [LARGE SCALE GENOMIC DNA]</scope>
    <source>
        <strain evidence="4 5">CCUG 63697</strain>
    </source>
</reference>
<dbReference type="CDD" id="cd00397">
    <property type="entry name" value="DNA_BRE_C"/>
    <property type="match status" value="1"/>
</dbReference>
<dbReference type="Pfam" id="PF00589">
    <property type="entry name" value="Phage_integrase"/>
    <property type="match status" value="1"/>
</dbReference>
<feature type="region of interest" description="Disordered" evidence="2">
    <location>
        <begin position="780"/>
        <end position="800"/>
    </location>
</feature>
<evidence type="ECO:0000256" key="1">
    <source>
        <dbReference type="ARBA" id="ARBA00023172"/>
    </source>
</evidence>
<dbReference type="Proteomes" id="UP000295165">
    <property type="component" value="Unassembled WGS sequence"/>
</dbReference>
<evidence type="ECO:0000259" key="3">
    <source>
        <dbReference type="PROSITE" id="PS51898"/>
    </source>
</evidence>